<evidence type="ECO:0008006" key="7">
    <source>
        <dbReference type="Google" id="ProtNLM"/>
    </source>
</evidence>
<evidence type="ECO:0000256" key="3">
    <source>
        <dbReference type="ARBA" id="ARBA00022777"/>
    </source>
</evidence>
<protein>
    <recommendedName>
        <fullName evidence="7">Adenylate kinase active site lid domain-containing protein</fullName>
    </recommendedName>
</protein>
<dbReference type="AlphaFoldDB" id="A0A5N4AMR6"/>
<name>A0A5N4AMR6_PHOPY</name>
<reference evidence="5 6" key="1">
    <citation type="journal article" date="2018" name="Elife">
        <title>Firefly genomes illuminate parallel origins of bioluminescence in beetles.</title>
        <authorList>
            <person name="Fallon T.R."/>
            <person name="Lower S.E."/>
            <person name="Chang C.H."/>
            <person name="Bessho-Uehara M."/>
            <person name="Martin G.J."/>
            <person name="Bewick A.J."/>
            <person name="Behringer M."/>
            <person name="Debat H.J."/>
            <person name="Wong I."/>
            <person name="Day J.C."/>
            <person name="Suvorov A."/>
            <person name="Silva C.J."/>
            <person name="Stanger-Hall K.F."/>
            <person name="Hall D.W."/>
            <person name="Schmitz R.J."/>
            <person name="Nelson D.R."/>
            <person name="Lewis S.M."/>
            <person name="Shigenobu S."/>
            <person name="Bybee S.M."/>
            <person name="Larracuente A.M."/>
            <person name="Oba Y."/>
            <person name="Weng J.K."/>
        </authorList>
    </citation>
    <scope>NUCLEOTIDE SEQUENCE [LARGE SCALE GENOMIC DNA]</scope>
    <source>
        <strain evidence="5">1611_PpyrPB1</strain>
        <tissue evidence="5">Whole body</tissue>
    </source>
</reference>
<dbReference type="PANTHER" id="PTHR23359">
    <property type="entry name" value="NUCLEOTIDE KINASE"/>
    <property type="match status" value="1"/>
</dbReference>
<dbReference type="GO" id="GO:0005524">
    <property type="term" value="F:ATP binding"/>
    <property type="evidence" value="ECO:0007669"/>
    <property type="project" value="InterPro"/>
</dbReference>
<proteinExistence type="inferred from homology"/>
<keyword evidence="3 4" id="KW-0418">Kinase</keyword>
<dbReference type="EMBL" id="VVIM01000006">
    <property type="protein sequence ID" value="KAB0798604.1"/>
    <property type="molecule type" value="Genomic_DNA"/>
</dbReference>
<sequence>MGVCCSTLEKDPSFQRLPYDMSKLTTNPVPFIWMVGASGTGRHLHARTISEKFIYELISVSNLLQSEGNQPTERGRIVHDALRDSTRKVPDEIVIDLLKEEILSKVRGSNGFLFNGFPRTAQQASMFVKEIGNVDAIIYLYTDMQVMISRIREKKSKNLHENLLKRQIRTYTKEVKKAVSKYGAKIEKVCADGPPGVVYGHIEAAINVRLHVRATSIYSRN</sequence>
<dbReference type="InterPro" id="IPR000850">
    <property type="entry name" value="Adenylat/UMP-CMP_kin"/>
</dbReference>
<dbReference type="Gene3D" id="3.40.50.300">
    <property type="entry name" value="P-loop containing nucleotide triphosphate hydrolases"/>
    <property type="match status" value="1"/>
</dbReference>
<evidence type="ECO:0000256" key="2">
    <source>
        <dbReference type="ARBA" id="ARBA00022741"/>
    </source>
</evidence>
<evidence type="ECO:0000313" key="5">
    <source>
        <dbReference type="EMBL" id="KAB0798604.1"/>
    </source>
</evidence>
<comment type="caution">
    <text evidence="5">The sequence shown here is derived from an EMBL/GenBank/DDBJ whole genome shotgun (WGS) entry which is preliminary data.</text>
</comment>
<dbReference type="Pfam" id="PF00406">
    <property type="entry name" value="ADK"/>
    <property type="match status" value="1"/>
</dbReference>
<accession>A0A5N4AMR6</accession>
<keyword evidence="6" id="KW-1185">Reference proteome</keyword>
<dbReference type="SUPFAM" id="SSF52540">
    <property type="entry name" value="P-loop containing nucleoside triphosphate hydrolases"/>
    <property type="match status" value="1"/>
</dbReference>
<dbReference type="OrthoDB" id="442176at2759"/>
<evidence type="ECO:0000313" key="6">
    <source>
        <dbReference type="Proteomes" id="UP000327044"/>
    </source>
</evidence>
<evidence type="ECO:0000256" key="1">
    <source>
        <dbReference type="ARBA" id="ARBA00022679"/>
    </source>
</evidence>
<dbReference type="PRINTS" id="PR00094">
    <property type="entry name" value="ADENYLTKNASE"/>
</dbReference>
<dbReference type="CDD" id="cd01428">
    <property type="entry name" value="ADK"/>
    <property type="match status" value="1"/>
</dbReference>
<evidence type="ECO:0000256" key="4">
    <source>
        <dbReference type="RuleBase" id="RU003330"/>
    </source>
</evidence>
<keyword evidence="1 4" id="KW-0808">Transferase</keyword>
<dbReference type="InterPro" id="IPR027417">
    <property type="entry name" value="P-loop_NTPase"/>
</dbReference>
<dbReference type="GO" id="GO:0006139">
    <property type="term" value="P:nucleobase-containing compound metabolic process"/>
    <property type="evidence" value="ECO:0007669"/>
    <property type="project" value="InterPro"/>
</dbReference>
<dbReference type="InParanoid" id="A0A5N4AMR6"/>
<comment type="similarity">
    <text evidence="4">Belongs to the adenylate kinase family.</text>
</comment>
<keyword evidence="2" id="KW-0547">Nucleotide-binding</keyword>
<dbReference type="Proteomes" id="UP000327044">
    <property type="component" value="Unassembled WGS sequence"/>
</dbReference>
<organism evidence="5 6">
    <name type="scientific">Photinus pyralis</name>
    <name type="common">Common eastern firefly</name>
    <name type="synonym">Lampyris pyralis</name>
    <dbReference type="NCBI Taxonomy" id="7054"/>
    <lineage>
        <taxon>Eukaryota</taxon>
        <taxon>Metazoa</taxon>
        <taxon>Ecdysozoa</taxon>
        <taxon>Arthropoda</taxon>
        <taxon>Hexapoda</taxon>
        <taxon>Insecta</taxon>
        <taxon>Pterygota</taxon>
        <taxon>Neoptera</taxon>
        <taxon>Endopterygota</taxon>
        <taxon>Coleoptera</taxon>
        <taxon>Polyphaga</taxon>
        <taxon>Elateriformia</taxon>
        <taxon>Elateroidea</taxon>
        <taxon>Lampyridae</taxon>
        <taxon>Lampyrinae</taxon>
        <taxon>Photinus</taxon>
    </lineage>
</organism>
<dbReference type="GO" id="GO:0019205">
    <property type="term" value="F:nucleobase-containing compound kinase activity"/>
    <property type="evidence" value="ECO:0007669"/>
    <property type="project" value="InterPro"/>
</dbReference>
<gene>
    <name evidence="5" type="ORF">PPYR_09597</name>
</gene>